<gene>
    <name evidence="1" type="ORF">H4P12_02900</name>
</gene>
<name>A0A926G4Q7_9RHOB</name>
<dbReference type="Proteomes" id="UP000608594">
    <property type="component" value="Unassembled WGS sequence"/>
</dbReference>
<keyword evidence="2" id="KW-1185">Reference proteome</keyword>
<dbReference type="EMBL" id="JACOQL010000001">
    <property type="protein sequence ID" value="MBC9245683.1"/>
    <property type="molecule type" value="Genomic_DNA"/>
</dbReference>
<accession>A0A926G4Q7</accession>
<protein>
    <submittedName>
        <fullName evidence="1">Uncharacterized protein</fullName>
    </submittedName>
</protein>
<dbReference type="AlphaFoldDB" id="A0A926G4Q7"/>
<comment type="caution">
    <text evidence="1">The sequence shown here is derived from an EMBL/GenBank/DDBJ whole genome shotgun (WGS) entry which is preliminary data.</text>
</comment>
<organism evidence="1 2">
    <name type="scientific">Paracoccus amoyensis</name>
    <dbReference type="NCBI Taxonomy" id="2760093"/>
    <lineage>
        <taxon>Bacteria</taxon>
        <taxon>Pseudomonadati</taxon>
        <taxon>Pseudomonadota</taxon>
        <taxon>Alphaproteobacteria</taxon>
        <taxon>Rhodobacterales</taxon>
        <taxon>Paracoccaceae</taxon>
        <taxon>Paracoccus</taxon>
    </lineage>
</organism>
<evidence type="ECO:0000313" key="2">
    <source>
        <dbReference type="Proteomes" id="UP000608594"/>
    </source>
</evidence>
<sequence length="59" mass="6199">MVGTLDNADPQSVIEALDASGIAYVRSTVNGNILLNINGMGQVSYREAVRLGVINFSCA</sequence>
<reference evidence="1" key="1">
    <citation type="submission" date="2020-08" db="EMBL/GenBank/DDBJ databases">
        <title>Paracoccus amoyensis sp. nov., isolated from the surface seawater at coast of Xiamen, Fujian.</title>
        <authorList>
            <person name="Lyu L."/>
        </authorList>
    </citation>
    <scope>NUCLEOTIDE SEQUENCE</scope>
    <source>
        <strain evidence="1">11-3</strain>
    </source>
</reference>
<dbReference type="RefSeq" id="WP_187792082.1">
    <property type="nucleotide sequence ID" value="NZ_JACOQL010000001.1"/>
</dbReference>
<proteinExistence type="predicted"/>
<evidence type="ECO:0000313" key="1">
    <source>
        <dbReference type="EMBL" id="MBC9245683.1"/>
    </source>
</evidence>